<organism evidence="1 2">
    <name type="scientific">Solea senegalensis</name>
    <name type="common">Senegalese sole</name>
    <dbReference type="NCBI Taxonomy" id="28829"/>
    <lineage>
        <taxon>Eukaryota</taxon>
        <taxon>Metazoa</taxon>
        <taxon>Chordata</taxon>
        <taxon>Craniata</taxon>
        <taxon>Vertebrata</taxon>
        <taxon>Euteleostomi</taxon>
        <taxon>Actinopterygii</taxon>
        <taxon>Neopterygii</taxon>
        <taxon>Teleostei</taxon>
        <taxon>Neoteleostei</taxon>
        <taxon>Acanthomorphata</taxon>
        <taxon>Carangaria</taxon>
        <taxon>Pleuronectiformes</taxon>
        <taxon>Pleuronectoidei</taxon>
        <taxon>Soleidae</taxon>
        <taxon>Solea</taxon>
    </lineage>
</organism>
<dbReference type="EMBL" id="JAGKHQ010000002">
    <property type="protein sequence ID" value="KAG7521510.1"/>
    <property type="molecule type" value="Genomic_DNA"/>
</dbReference>
<proteinExistence type="predicted"/>
<evidence type="ECO:0000313" key="2">
    <source>
        <dbReference type="Proteomes" id="UP000693946"/>
    </source>
</evidence>
<evidence type="ECO:0000313" key="1">
    <source>
        <dbReference type="EMBL" id="KAG7521510.1"/>
    </source>
</evidence>
<reference evidence="1 2" key="1">
    <citation type="journal article" date="2021" name="Sci. Rep.">
        <title>Chromosome anchoring in Senegalese sole (Solea senegalensis) reveals sex-associated markers and genome rearrangements in flatfish.</title>
        <authorList>
            <person name="Guerrero-Cozar I."/>
            <person name="Gomez-Garrido J."/>
            <person name="Berbel C."/>
            <person name="Martinez-Blanch J.F."/>
            <person name="Alioto T."/>
            <person name="Claros M.G."/>
            <person name="Gagnaire P.A."/>
            <person name="Manchado M."/>
        </authorList>
    </citation>
    <scope>NUCLEOTIDE SEQUENCE [LARGE SCALE GENOMIC DNA]</scope>
    <source>
        <strain evidence="1">Sse05_10M</strain>
    </source>
</reference>
<accession>A0AAV6SXM0</accession>
<name>A0AAV6SXM0_SOLSE</name>
<comment type="caution">
    <text evidence="1">The sequence shown here is derived from an EMBL/GenBank/DDBJ whole genome shotgun (WGS) entry which is preliminary data.</text>
</comment>
<protein>
    <recommendedName>
        <fullName evidence="3">Secreted protein</fullName>
    </recommendedName>
</protein>
<sequence>MQSHYFAFQASSLRFGLQCWWFCGVGLIGPLELPRWLGSAMWAFFLLFSGAEMSTSMPVAEYDGTVLTDSSADLWEHPSPRLWLQFERKMKRGEKGRHRIGSDTTHKGDCLAQTTCRELDLLTTLPTHRRLGFDKLVNFGSGRFRPPLALVFHFFRPVMDMLAFSHTAL</sequence>
<keyword evidence="2" id="KW-1185">Reference proteome</keyword>
<gene>
    <name evidence="1" type="ORF">JOB18_000173</name>
</gene>
<evidence type="ECO:0008006" key="3">
    <source>
        <dbReference type="Google" id="ProtNLM"/>
    </source>
</evidence>
<dbReference type="AlphaFoldDB" id="A0AAV6SXM0"/>
<dbReference type="Proteomes" id="UP000693946">
    <property type="component" value="Linkage Group LG10"/>
</dbReference>